<keyword evidence="3 12" id="KW-0808">Transferase</keyword>
<evidence type="ECO:0000256" key="7">
    <source>
        <dbReference type="ARBA" id="ARBA00023137"/>
    </source>
</evidence>
<keyword evidence="6" id="KW-0067">ATP-binding</keyword>
<evidence type="ECO:0000256" key="5">
    <source>
        <dbReference type="ARBA" id="ARBA00022777"/>
    </source>
</evidence>
<dbReference type="InterPro" id="IPR027417">
    <property type="entry name" value="P-loop_NTPase"/>
</dbReference>
<name>A0A1Q2HLU7_9BACT</name>
<keyword evidence="7" id="KW-0829">Tyrosine-protein kinase</keyword>
<evidence type="ECO:0000256" key="6">
    <source>
        <dbReference type="ARBA" id="ARBA00022840"/>
    </source>
</evidence>
<reference evidence="13" key="1">
    <citation type="submission" date="2017-02" db="EMBL/GenBank/DDBJ databases">
        <title>Comparative genomics and description of representatives of a novel lineage of planctomycetes thriving in anoxic sediments.</title>
        <authorList>
            <person name="Spring S."/>
            <person name="Bunk B."/>
            <person name="Sproer C."/>
            <person name="Klenk H.-P."/>
        </authorList>
    </citation>
    <scope>NUCLEOTIDE SEQUENCE [LARGE SCALE GENOMIC DNA]</scope>
    <source>
        <strain evidence="13">L21-RPul-D3</strain>
    </source>
</reference>
<dbReference type="CDD" id="cd05387">
    <property type="entry name" value="BY-kinase"/>
    <property type="match status" value="1"/>
</dbReference>
<keyword evidence="13" id="KW-1185">Reference proteome</keyword>
<dbReference type="GO" id="GO:0004715">
    <property type="term" value="F:non-membrane spanning protein tyrosine kinase activity"/>
    <property type="evidence" value="ECO:0007669"/>
    <property type="project" value="UniProtKB-EC"/>
</dbReference>
<keyword evidence="10" id="KW-0472">Membrane</keyword>
<feature type="coiled-coil region" evidence="9">
    <location>
        <begin position="249"/>
        <end position="276"/>
    </location>
</feature>
<dbReference type="NCBIfam" id="TIGR01007">
    <property type="entry name" value="eps_fam"/>
    <property type="match status" value="1"/>
</dbReference>
<feature type="coiled-coil region" evidence="9">
    <location>
        <begin position="184"/>
        <end position="218"/>
    </location>
</feature>
<evidence type="ECO:0000256" key="8">
    <source>
        <dbReference type="ARBA" id="ARBA00051245"/>
    </source>
</evidence>
<feature type="domain" description="AAA" evidence="11">
    <location>
        <begin position="550"/>
        <end position="694"/>
    </location>
</feature>
<evidence type="ECO:0000256" key="9">
    <source>
        <dbReference type="SAM" id="Coils"/>
    </source>
</evidence>
<evidence type="ECO:0000256" key="1">
    <source>
        <dbReference type="ARBA" id="ARBA00007316"/>
    </source>
</evidence>
<dbReference type="SUPFAM" id="SSF52540">
    <property type="entry name" value="P-loop containing nucleoside triphosphate hydrolases"/>
    <property type="match status" value="1"/>
</dbReference>
<dbReference type="InterPro" id="IPR005702">
    <property type="entry name" value="Wzc-like_C"/>
</dbReference>
<protein>
    <recommendedName>
        <fullName evidence="2">non-specific protein-tyrosine kinase</fullName>
        <ecNumber evidence="2">2.7.10.2</ecNumber>
    </recommendedName>
</protein>
<dbReference type="OrthoDB" id="9794577at2"/>
<comment type="similarity">
    <text evidence="1">Belongs to the CpsD/CapB family.</text>
</comment>
<evidence type="ECO:0000313" key="12">
    <source>
        <dbReference type="EMBL" id="AQQ08330.1"/>
    </source>
</evidence>
<dbReference type="GO" id="GO:0005886">
    <property type="term" value="C:plasma membrane"/>
    <property type="evidence" value="ECO:0007669"/>
    <property type="project" value="TreeGrafter"/>
</dbReference>
<dbReference type="AlphaFoldDB" id="A0A1Q2HLU7"/>
<dbReference type="Proteomes" id="UP000188273">
    <property type="component" value="Chromosome"/>
</dbReference>
<evidence type="ECO:0000256" key="3">
    <source>
        <dbReference type="ARBA" id="ARBA00022679"/>
    </source>
</evidence>
<keyword evidence="10" id="KW-0812">Transmembrane</keyword>
<dbReference type="InterPro" id="IPR025669">
    <property type="entry name" value="AAA_dom"/>
</dbReference>
<dbReference type="PANTHER" id="PTHR32309">
    <property type="entry name" value="TYROSINE-PROTEIN KINASE"/>
    <property type="match status" value="1"/>
</dbReference>
<keyword evidence="9" id="KW-0175">Coiled coil</keyword>
<dbReference type="KEGG" id="pbu:L21SP3_00106"/>
<feature type="transmembrane region" description="Helical" evidence="10">
    <location>
        <begin position="36"/>
        <end position="57"/>
    </location>
</feature>
<dbReference type="RefSeq" id="WP_077538497.1">
    <property type="nucleotide sequence ID" value="NZ_CP019633.1"/>
</dbReference>
<dbReference type="EMBL" id="CP019633">
    <property type="protein sequence ID" value="AQQ08330.1"/>
    <property type="molecule type" value="Genomic_DNA"/>
</dbReference>
<accession>A0A1Q2HLU7</accession>
<evidence type="ECO:0000256" key="2">
    <source>
        <dbReference type="ARBA" id="ARBA00011903"/>
    </source>
</evidence>
<sequence>MVNESEITSRLPMQEPQAEGIQLTPKDILTIIRRHLLLIILLPILGAAIGIGLYFMLAKYSPKFTSVSAIRVLEPEISDPMKLAARMSNTDTYYQFRQTKARFIKQQDMLQNLLETDQVRNTQWFRQFVADDGRPDIAEALAALESSIGVSVARDNFIIQVSFSSKSARESKLILDQLVELYTKSQLERETQTQRDKLAQAKEEERKVRAEIRAAEASLRDIRQSNPTLAEFSDTGDTGSQRHSIKVKHDSLEVQVMDLEGQISEIESRIATLESRAQGEFDEVVREQMENDPIAISARQRILYLRPELARLTAKLGENHRSVRKMREQLRMAESELNSRQNFIAELNRQSELQHAEDQRAFLVSQLENYRAQLQDALLKQKELDELRAEYESFVEIRERGRERLEKLIDHIQSLNMLVRDPKVSKLEPLGEAILPLQKSFPDLKLFIPAGIVLGGFIAVVFAFIRELANDKLRTPQDVSKAVDIPVLGVIYNSSEDDDVEDIQPERVVNEAPNSVTGEAYRQLKSNVKLSGALGYGQVLMITSANPHEGKSTVASNLSVSLAAEQNKVLLIDANFRRPAFSIYASQSGESEDHHMISGLSEVLAGNKSTEEVIVSGQVANLDIMACGELPEMPSEMLSGRSMNQFLGDVKDKYDFVVIDAPPVIMSEAKSLSAMADSTLVVFNAQMTKRGVAQRTVRELDVVNANVIGCSLVSAKALKGGYFNQYLKTYKDYIESMPETKAS</sequence>
<keyword evidence="10" id="KW-1133">Transmembrane helix</keyword>
<dbReference type="Gene3D" id="3.40.50.300">
    <property type="entry name" value="P-loop containing nucleotide triphosphate hydrolases"/>
    <property type="match status" value="1"/>
</dbReference>
<keyword evidence="5 12" id="KW-0418">Kinase</keyword>
<gene>
    <name evidence="12" type="primary">ywqD</name>
    <name evidence="12" type="ORF">L21SP3_00106</name>
</gene>
<dbReference type="PANTHER" id="PTHR32309:SF13">
    <property type="entry name" value="FERRIC ENTEROBACTIN TRANSPORT PROTEIN FEPE"/>
    <property type="match status" value="1"/>
</dbReference>
<keyword evidence="4" id="KW-0547">Nucleotide-binding</keyword>
<feature type="coiled-coil region" evidence="9">
    <location>
        <begin position="353"/>
        <end position="387"/>
    </location>
</feature>
<dbReference type="GO" id="GO:0005524">
    <property type="term" value="F:ATP binding"/>
    <property type="evidence" value="ECO:0007669"/>
    <property type="project" value="UniProtKB-KW"/>
</dbReference>
<dbReference type="InterPro" id="IPR050445">
    <property type="entry name" value="Bact_polysacc_biosynth/exp"/>
</dbReference>
<evidence type="ECO:0000259" key="11">
    <source>
        <dbReference type="Pfam" id="PF13614"/>
    </source>
</evidence>
<dbReference type="EC" id="2.7.10.2" evidence="2"/>
<proteinExistence type="inferred from homology"/>
<evidence type="ECO:0000313" key="13">
    <source>
        <dbReference type="Proteomes" id="UP000188273"/>
    </source>
</evidence>
<dbReference type="Pfam" id="PF13614">
    <property type="entry name" value="AAA_31"/>
    <property type="match status" value="1"/>
</dbReference>
<evidence type="ECO:0000256" key="10">
    <source>
        <dbReference type="SAM" id="Phobius"/>
    </source>
</evidence>
<evidence type="ECO:0000256" key="4">
    <source>
        <dbReference type="ARBA" id="ARBA00022741"/>
    </source>
</evidence>
<organism evidence="12 13">
    <name type="scientific">Sedimentisphaera cyanobacteriorum</name>
    <dbReference type="NCBI Taxonomy" id="1940790"/>
    <lineage>
        <taxon>Bacteria</taxon>
        <taxon>Pseudomonadati</taxon>
        <taxon>Planctomycetota</taxon>
        <taxon>Phycisphaerae</taxon>
        <taxon>Sedimentisphaerales</taxon>
        <taxon>Sedimentisphaeraceae</taxon>
        <taxon>Sedimentisphaera</taxon>
    </lineage>
</organism>
<dbReference type="STRING" id="1940790.L21SP3_00106"/>
<comment type="catalytic activity">
    <reaction evidence="8">
        <text>L-tyrosyl-[protein] + ATP = O-phospho-L-tyrosyl-[protein] + ADP + H(+)</text>
        <dbReference type="Rhea" id="RHEA:10596"/>
        <dbReference type="Rhea" id="RHEA-COMP:10136"/>
        <dbReference type="Rhea" id="RHEA-COMP:20101"/>
        <dbReference type="ChEBI" id="CHEBI:15378"/>
        <dbReference type="ChEBI" id="CHEBI:30616"/>
        <dbReference type="ChEBI" id="CHEBI:46858"/>
        <dbReference type="ChEBI" id="CHEBI:61978"/>
        <dbReference type="ChEBI" id="CHEBI:456216"/>
        <dbReference type="EC" id="2.7.10.2"/>
    </reaction>
</comment>
<feature type="transmembrane region" description="Helical" evidence="10">
    <location>
        <begin position="446"/>
        <end position="465"/>
    </location>
</feature>